<keyword evidence="3 5" id="KW-1133">Transmembrane helix</keyword>
<dbReference type="Gene3D" id="1.20.1070.10">
    <property type="entry name" value="Rhodopsin 7-helix transmembrane proteins"/>
    <property type="match status" value="1"/>
</dbReference>
<keyword evidence="4 5" id="KW-0472">Membrane</keyword>
<evidence type="ECO:0000313" key="6">
    <source>
        <dbReference type="EMBL" id="CDW52216.1"/>
    </source>
</evidence>
<name>A0A077YWQ2_TRITR</name>
<organism evidence="6 7">
    <name type="scientific">Trichuris trichiura</name>
    <name type="common">Whipworm</name>
    <name type="synonym">Trichocephalus trichiurus</name>
    <dbReference type="NCBI Taxonomy" id="36087"/>
    <lineage>
        <taxon>Eukaryota</taxon>
        <taxon>Metazoa</taxon>
        <taxon>Ecdysozoa</taxon>
        <taxon>Nematoda</taxon>
        <taxon>Enoplea</taxon>
        <taxon>Dorylaimia</taxon>
        <taxon>Trichinellida</taxon>
        <taxon>Trichuridae</taxon>
        <taxon>Trichuris</taxon>
    </lineage>
</organism>
<accession>A0A077YWQ2</accession>
<feature type="transmembrane region" description="Helical" evidence="5">
    <location>
        <begin position="249"/>
        <end position="274"/>
    </location>
</feature>
<dbReference type="GO" id="GO:0004930">
    <property type="term" value="F:G protein-coupled receptor activity"/>
    <property type="evidence" value="ECO:0007669"/>
    <property type="project" value="InterPro"/>
</dbReference>
<dbReference type="OrthoDB" id="5918233at2759"/>
<protein>
    <submittedName>
        <fullName evidence="6">7TM GPCR Srsx domain containing protein</fullName>
    </submittedName>
</protein>
<sequence length="358" mass="39512">MSDNSSIMLNGSDSPGSQLEMESALRNLSKTLVVQYLPMFYTCLPVEAISILLTIFGFTVILIDAKIRSKKTFLLMATLFFGYFLVAFGSLLSIAVMLISLHLNDHAVVSSGSCFAITQPSAFGFSLVADTSFTMAIDRCLAIVFPVWYNKQYRGWMLHCQMLVITTHCVLVAAIVFARLPNKLLPICTSASDASDPVQVAQMAIKSTLLGLTVLIYLILICYIKMKLYVVKDDAQLYSRRQRHLKSRLLSTLMICILIHVATVCVGSLVGWLVMREVDPAKAMSVAKYGVITETSGPLNVIFIYARTRELQVSLHNSFSRVARLFGVKIATKVMPTGTHSFGTKYNGSFTTLPTIAK</sequence>
<dbReference type="SUPFAM" id="SSF81321">
    <property type="entry name" value="Family A G protein-coupled receptor-like"/>
    <property type="match status" value="1"/>
</dbReference>
<feature type="transmembrane region" description="Helical" evidence="5">
    <location>
        <begin position="156"/>
        <end position="180"/>
    </location>
</feature>
<dbReference type="SMART" id="SM01381">
    <property type="entry name" value="7TM_GPCR_Srsx"/>
    <property type="match status" value="1"/>
</dbReference>
<dbReference type="InterPro" id="IPR019424">
    <property type="entry name" value="7TM_GPCR_Srsx"/>
</dbReference>
<feature type="transmembrane region" description="Helical" evidence="5">
    <location>
        <begin position="75"/>
        <end position="103"/>
    </location>
</feature>
<evidence type="ECO:0000256" key="2">
    <source>
        <dbReference type="ARBA" id="ARBA00022692"/>
    </source>
</evidence>
<evidence type="ECO:0000256" key="1">
    <source>
        <dbReference type="ARBA" id="ARBA00004370"/>
    </source>
</evidence>
<keyword evidence="7" id="KW-1185">Reference proteome</keyword>
<dbReference type="Pfam" id="PF10320">
    <property type="entry name" value="7TM_GPCR_Srsx"/>
    <property type="match status" value="1"/>
</dbReference>
<evidence type="ECO:0000256" key="4">
    <source>
        <dbReference type="ARBA" id="ARBA00023136"/>
    </source>
</evidence>
<comment type="subcellular location">
    <subcellularLocation>
        <location evidence="1">Membrane</location>
    </subcellularLocation>
</comment>
<feature type="transmembrane region" description="Helical" evidence="5">
    <location>
        <begin position="200"/>
        <end position="224"/>
    </location>
</feature>
<reference evidence="6" key="2">
    <citation type="submission" date="2014-03" db="EMBL/GenBank/DDBJ databases">
        <title>The whipworm genome and dual-species transcriptomics of an intimate host-pathogen interaction.</title>
        <authorList>
            <person name="Foth B.J."/>
            <person name="Tsai I.J."/>
            <person name="Reid A.J."/>
            <person name="Bancroft A.J."/>
            <person name="Nichol S."/>
            <person name="Tracey A."/>
            <person name="Holroyd N."/>
            <person name="Cotton J.A."/>
            <person name="Stanley E.J."/>
            <person name="Zarowiecki M."/>
            <person name="Liu J.Z."/>
            <person name="Huckvale T."/>
            <person name="Cooper P.J."/>
            <person name="Grencis R.K."/>
            <person name="Berriman M."/>
        </authorList>
    </citation>
    <scope>NUCLEOTIDE SEQUENCE [LARGE SCALE GENOMIC DNA]</scope>
</reference>
<feature type="transmembrane region" description="Helical" evidence="5">
    <location>
        <begin position="39"/>
        <end position="63"/>
    </location>
</feature>
<dbReference type="EMBL" id="HG805817">
    <property type="protein sequence ID" value="CDW52216.1"/>
    <property type="molecule type" value="Genomic_DNA"/>
</dbReference>
<dbReference type="GO" id="GO:0016020">
    <property type="term" value="C:membrane"/>
    <property type="evidence" value="ECO:0007669"/>
    <property type="project" value="UniProtKB-SubCell"/>
</dbReference>
<reference evidence="6" key="1">
    <citation type="submission" date="2014-01" db="EMBL/GenBank/DDBJ databases">
        <authorList>
            <person name="Aslett M."/>
        </authorList>
    </citation>
    <scope>NUCLEOTIDE SEQUENCE</scope>
</reference>
<evidence type="ECO:0000256" key="5">
    <source>
        <dbReference type="SAM" id="Phobius"/>
    </source>
</evidence>
<proteinExistence type="predicted"/>
<dbReference type="InterPro" id="IPR000276">
    <property type="entry name" value="GPCR_Rhodpsn"/>
</dbReference>
<evidence type="ECO:0000313" key="7">
    <source>
        <dbReference type="Proteomes" id="UP000030665"/>
    </source>
</evidence>
<gene>
    <name evidence="6" type="ORF">TTRE_0000047501</name>
</gene>
<dbReference type="AlphaFoldDB" id="A0A077YWQ2"/>
<dbReference type="Proteomes" id="UP000030665">
    <property type="component" value="Unassembled WGS sequence"/>
</dbReference>
<evidence type="ECO:0000256" key="3">
    <source>
        <dbReference type="ARBA" id="ARBA00022989"/>
    </source>
</evidence>
<keyword evidence="2 5" id="KW-0812">Transmembrane</keyword>